<dbReference type="Proteomes" id="UP000004994">
    <property type="component" value="Chromosome 5"/>
</dbReference>
<keyword evidence="2" id="KW-1185">Reference proteome</keyword>
<name>A0A3Q7GE07_SOLLC</name>
<dbReference type="Gramene" id="Solyc05g015725.1.1">
    <property type="protein sequence ID" value="Solyc05g015725.1.1"/>
    <property type="gene ID" value="Solyc05g015725.1"/>
</dbReference>
<reference evidence="1" key="1">
    <citation type="journal article" date="2012" name="Nature">
        <title>The tomato genome sequence provides insights into fleshy fruit evolution.</title>
        <authorList>
            <consortium name="Tomato Genome Consortium"/>
        </authorList>
    </citation>
    <scope>NUCLEOTIDE SEQUENCE [LARGE SCALE GENOMIC DNA]</scope>
    <source>
        <strain evidence="1">cv. Heinz 1706</strain>
    </source>
</reference>
<proteinExistence type="predicted"/>
<accession>A0A3Q7GE07</accession>
<dbReference type="EnsemblPlants" id="Solyc05g015725.1.1">
    <property type="protein sequence ID" value="Solyc05g015725.1.1"/>
    <property type="gene ID" value="Solyc05g015725.1"/>
</dbReference>
<protein>
    <submittedName>
        <fullName evidence="1">Uncharacterized protein</fullName>
    </submittedName>
</protein>
<evidence type="ECO:0000313" key="2">
    <source>
        <dbReference type="Proteomes" id="UP000004994"/>
    </source>
</evidence>
<organism evidence="1">
    <name type="scientific">Solanum lycopersicum</name>
    <name type="common">Tomato</name>
    <name type="synonym">Lycopersicon esculentum</name>
    <dbReference type="NCBI Taxonomy" id="4081"/>
    <lineage>
        <taxon>Eukaryota</taxon>
        <taxon>Viridiplantae</taxon>
        <taxon>Streptophyta</taxon>
        <taxon>Embryophyta</taxon>
        <taxon>Tracheophyta</taxon>
        <taxon>Spermatophyta</taxon>
        <taxon>Magnoliopsida</taxon>
        <taxon>eudicotyledons</taxon>
        <taxon>Gunneridae</taxon>
        <taxon>Pentapetalae</taxon>
        <taxon>asterids</taxon>
        <taxon>lamiids</taxon>
        <taxon>Solanales</taxon>
        <taxon>Solanaceae</taxon>
        <taxon>Solanoideae</taxon>
        <taxon>Solaneae</taxon>
        <taxon>Solanum</taxon>
        <taxon>Solanum subgen. Lycopersicon</taxon>
    </lineage>
</organism>
<evidence type="ECO:0000313" key="1">
    <source>
        <dbReference type="EnsemblPlants" id="Solyc05g015725.1.1"/>
    </source>
</evidence>
<reference evidence="1" key="2">
    <citation type="submission" date="2019-01" db="UniProtKB">
        <authorList>
            <consortium name="EnsemblPlants"/>
        </authorList>
    </citation>
    <scope>IDENTIFICATION</scope>
    <source>
        <strain evidence="1">cv. Heinz 1706</strain>
    </source>
</reference>
<sequence length="79" mass="9668">MKMTEYKKICTSISITFTNFIKCYEFNGVNKIGKCYIREIQPMRDRHLARKWRFQRRRPLVAVMAAWYKRKKTVIRTAF</sequence>
<dbReference type="AlphaFoldDB" id="A0A3Q7GE07"/>
<dbReference type="InParanoid" id="A0A3Q7GE07"/>